<dbReference type="InterPro" id="IPR036614">
    <property type="entry name" value="RusA-like_sf"/>
</dbReference>
<organism evidence="2 3">
    <name type="scientific">Seminavis robusta</name>
    <dbReference type="NCBI Taxonomy" id="568900"/>
    <lineage>
        <taxon>Eukaryota</taxon>
        <taxon>Sar</taxon>
        <taxon>Stramenopiles</taxon>
        <taxon>Ochrophyta</taxon>
        <taxon>Bacillariophyta</taxon>
        <taxon>Bacillariophyceae</taxon>
        <taxon>Bacillariophycidae</taxon>
        <taxon>Naviculales</taxon>
        <taxon>Naviculaceae</taxon>
        <taxon>Seminavis</taxon>
    </lineage>
</organism>
<dbReference type="Pfam" id="PF05866">
    <property type="entry name" value="RusA"/>
    <property type="match status" value="1"/>
</dbReference>
<gene>
    <name evidence="2" type="ORF">SEMRO_2_G001170.1</name>
</gene>
<sequence length="217" mass="23916">MSAPPAVDPKKGAKRNSKSPAGGSDNYTFSDPQQAAFVQTDSYTSFKCRIDGIPRPEYRAAATCQRSKKPRFYPASGKIRSSLEAEIDKAMASLSATGKFDLQNASKPVVIKVKFYFTRPKHHYDWSPTKKQLVVPSSAPVFVTKTPDIDNCVKLLLDAMNKKYFKDDNSVVAIHAYKLYLQRPGTVYESGQSKSGSTLFKIVQYNGNNAAMSAAIL</sequence>
<proteinExistence type="predicted"/>
<reference evidence="2" key="1">
    <citation type="submission" date="2020-06" db="EMBL/GenBank/DDBJ databases">
        <authorList>
            <consortium name="Plant Systems Biology data submission"/>
        </authorList>
    </citation>
    <scope>NUCLEOTIDE SEQUENCE</scope>
    <source>
        <strain evidence="2">D6</strain>
    </source>
</reference>
<accession>A0A9N8D8J7</accession>
<dbReference type="OrthoDB" id="10573090at2759"/>
<dbReference type="GO" id="GO:0000287">
    <property type="term" value="F:magnesium ion binding"/>
    <property type="evidence" value="ECO:0007669"/>
    <property type="project" value="InterPro"/>
</dbReference>
<evidence type="ECO:0000256" key="1">
    <source>
        <dbReference type="SAM" id="MobiDB-lite"/>
    </source>
</evidence>
<dbReference type="AlphaFoldDB" id="A0A9N8D8J7"/>
<feature type="region of interest" description="Disordered" evidence="1">
    <location>
        <begin position="1"/>
        <end position="31"/>
    </location>
</feature>
<dbReference type="GO" id="GO:0006281">
    <property type="term" value="P:DNA repair"/>
    <property type="evidence" value="ECO:0007669"/>
    <property type="project" value="InterPro"/>
</dbReference>
<evidence type="ECO:0000313" key="2">
    <source>
        <dbReference type="EMBL" id="CAB9496141.1"/>
    </source>
</evidence>
<name>A0A9N8D8J7_9STRA</name>
<dbReference type="Gene3D" id="3.30.1330.70">
    <property type="entry name" value="Holliday junction resolvase RusA"/>
    <property type="match status" value="1"/>
</dbReference>
<dbReference type="GO" id="GO:0006310">
    <property type="term" value="P:DNA recombination"/>
    <property type="evidence" value="ECO:0007669"/>
    <property type="project" value="InterPro"/>
</dbReference>
<protein>
    <submittedName>
        <fullName evidence="2">Holliday junction resolvase</fullName>
    </submittedName>
</protein>
<comment type="caution">
    <text evidence="2">The sequence shown here is derived from an EMBL/GenBank/DDBJ whole genome shotgun (WGS) entry which is preliminary data.</text>
</comment>
<dbReference type="InterPro" id="IPR008822">
    <property type="entry name" value="Endonuclease_RusA-like"/>
</dbReference>
<dbReference type="Proteomes" id="UP001153069">
    <property type="component" value="Unassembled WGS sequence"/>
</dbReference>
<dbReference type="EMBL" id="CAICTM010000002">
    <property type="protein sequence ID" value="CAB9496141.1"/>
    <property type="molecule type" value="Genomic_DNA"/>
</dbReference>
<dbReference type="SUPFAM" id="SSF103084">
    <property type="entry name" value="Holliday junction resolvase RusA"/>
    <property type="match status" value="1"/>
</dbReference>
<evidence type="ECO:0000313" key="3">
    <source>
        <dbReference type="Proteomes" id="UP001153069"/>
    </source>
</evidence>
<keyword evidence="3" id="KW-1185">Reference proteome</keyword>